<dbReference type="STRING" id="341663.Q0C8Y9"/>
<dbReference type="VEuPathDB" id="FungiDB:ATEG_09845"/>
<comment type="similarity">
    <text evidence="1">Belongs to the C/M/P thioester hydrolase family.</text>
</comment>
<name>Q0C8Y9_ASPTN</name>
<proteinExistence type="inferred from homology"/>
<evidence type="ECO:0000313" key="5">
    <source>
        <dbReference type="EMBL" id="EAU30036.1"/>
    </source>
</evidence>
<evidence type="ECO:0000259" key="3">
    <source>
        <dbReference type="Pfam" id="PF13622"/>
    </source>
</evidence>
<dbReference type="Pfam" id="PF13622">
    <property type="entry name" value="4HBT_3"/>
    <property type="match status" value="1"/>
</dbReference>
<dbReference type="PANTHER" id="PTHR11066:SF64">
    <property type="entry name" value="ACYL-COA THIOESTERASE (AFU_ORTHOLOGUE AFUA_1G12060)"/>
    <property type="match status" value="1"/>
</dbReference>
<protein>
    <recommendedName>
        <fullName evidence="7">Acyl-CoA thioesterase II</fullName>
    </recommendedName>
</protein>
<gene>
    <name evidence="5" type="ORF">ATEG_09845</name>
</gene>
<evidence type="ECO:0008006" key="7">
    <source>
        <dbReference type="Google" id="ProtNLM"/>
    </source>
</evidence>
<dbReference type="Gene3D" id="2.40.160.210">
    <property type="entry name" value="Acyl-CoA thioesterase, double hotdog domain"/>
    <property type="match status" value="1"/>
</dbReference>
<dbReference type="Pfam" id="PF20789">
    <property type="entry name" value="4HBT_3C"/>
    <property type="match status" value="1"/>
</dbReference>
<accession>Q0C8Y9</accession>
<dbReference type="GO" id="GO:0009062">
    <property type="term" value="P:fatty acid catabolic process"/>
    <property type="evidence" value="ECO:0007669"/>
    <property type="project" value="TreeGrafter"/>
</dbReference>
<dbReference type="EMBL" id="CH476608">
    <property type="protein sequence ID" value="EAU30036.1"/>
    <property type="molecule type" value="Genomic_DNA"/>
</dbReference>
<evidence type="ECO:0000313" key="6">
    <source>
        <dbReference type="Proteomes" id="UP000007963"/>
    </source>
</evidence>
<dbReference type="Proteomes" id="UP000007963">
    <property type="component" value="Unassembled WGS sequence"/>
</dbReference>
<dbReference type="InterPro" id="IPR049450">
    <property type="entry name" value="ACOT8-like_C"/>
</dbReference>
<dbReference type="GeneID" id="4354560"/>
<evidence type="ECO:0000256" key="1">
    <source>
        <dbReference type="ARBA" id="ARBA00006538"/>
    </source>
</evidence>
<dbReference type="HOGENOM" id="CLU_051867_1_0_1"/>
<dbReference type="InterPro" id="IPR049449">
    <property type="entry name" value="TesB_ACOT8-like_N"/>
</dbReference>
<dbReference type="GO" id="GO:0047617">
    <property type="term" value="F:fatty acyl-CoA hydrolase activity"/>
    <property type="evidence" value="ECO:0007669"/>
    <property type="project" value="InterPro"/>
</dbReference>
<sequence length="433" mass="47665">MIVPFALHPEAVPSRYVDGYRAFEECGHGPVSAKQAMILFYDLGSPEASECQDSVISSAQLISRGSQELTQSYNCPHSDSLGGHSTRAALTIEQGSDKHAAAKMPAIAPSEPLTFAQAMELERVPSEDEIYLSRYPALSYDYAPGKPLSVQRSYGGHVYAQAIWAASQTIRDTGLRVHEANGYWTQAGHANRPFVFEIKTLSQTRSFVLRQVTARQPTTPSDVCPFPLSDASKSLGPVAFALTCSFKAPEEGPGYWIKLNREKYSDLLQKDPTMHPASEYVRGPNRAGTIKLADFPGIEVRTPDLTAYNEKNRGTEHRRMHIYRGVAPLIVDPNMIAAAHAFVSDRAGLSVLLHTFEAKTLGVSGSLNHKMVFHIDPEKLKLDEKGWFIQEMSSSRGAEGRAIIESRIWDPSGELVASTVQDAMFRSIKPKLS</sequence>
<dbReference type="OrthoDB" id="68328at2759"/>
<dbReference type="eggNOG" id="KOG3016">
    <property type="taxonomic scope" value="Eukaryota"/>
</dbReference>
<dbReference type="RefSeq" id="XP_001218467.1">
    <property type="nucleotide sequence ID" value="XM_001218466.1"/>
</dbReference>
<feature type="domain" description="Acyl-CoA thioesterase-like N-terminal HotDog" evidence="3">
    <location>
        <begin position="152"/>
        <end position="217"/>
    </location>
</feature>
<feature type="domain" description="Acyl-CoA thioesterase-like C-terminal" evidence="4">
    <location>
        <begin position="337"/>
        <end position="424"/>
    </location>
</feature>
<dbReference type="OMA" id="NGYWTQA"/>
<dbReference type="InterPro" id="IPR003703">
    <property type="entry name" value="Acyl_CoA_thio"/>
</dbReference>
<dbReference type="GO" id="GO:0006637">
    <property type="term" value="P:acyl-CoA metabolic process"/>
    <property type="evidence" value="ECO:0007669"/>
    <property type="project" value="InterPro"/>
</dbReference>
<keyword evidence="2" id="KW-0378">Hydrolase</keyword>
<dbReference type="InterPro" id="IPR029069">
    <property type="entry name" value="HotDog_dom_sf"/>
</dbReference>
<reference evidence="6" key="1">
    <citation type="submission" date="2005-09" db="EMBL/GenBank/DDBJ databases">
        <title>Annotation of the Aspergillus terreus NIH2624 genome.</title>
        <authorList>
            <person name="Birren B.W."/>
            <person name="Lander E.S."/>
            <person name="Galagan J.E."/>
            <person name="Nusbaum C."/>
            <person name="Devon K."/>
            <person name="Henn M."/>
            <person name="Ma L.-J."/>
            <person name="Jaffe D.B."/>
            <person name="Butler J."/>
            <person name="Alvarez P."/>
            <person name="Gnerre S."/>
            <person name="Grabherr M."/>
            <person name="Kleber M."/>
            <person name="Mauceli E.W."/>
            <person name="Brockman W."/>
            <person name="Rounsley S."/>
            <person name="Young S.K."/>
            <person name="LaButti K."/>
            <person name="Pushparaj V."/>
            <person name="DeCaprio D."/>
            <person name="Crawford M."/>
            <person name="Koehrsen M."/>
            <person name="Engels R."/>
            <person name="Montgomery P."/>
            <person name="Pearson M."/>
            <person name="Howarth C."/>
            <person name="Larson L."/>
            <person name="Luoma S."/>
            <person name="White J."/>
            <person name="Alvarado L."/>
            <person name="Kodira C.D."/>
            <person name="Zeng Q."/>
            <person name="Oleary S."/>
            <person name="Yandava C."/>
            <person name="Denning D.W."/>
            <person name="Nierman W.C."/>
            <person name="Milne T."/>
            <person name="Madden K."/>
        </authorList>
    </citation>
    <scope>NUCLEOTIDE SEQUENCE [LARGE SCALE GENOMIC DNA]</scope>
    <source>
        <strain evidence="6">NIH 2624 / FGSC A1156</strain>
    </source>
</reference>
<evidence type="ECO:0000259" key="4">
    <source>
        <dbReference type="Pfam" id="PF20789"/>
    </source>
</evidence>
<dbReference type="SUPFAM" id="SSF54637">
    <property type="entry name" value="Thioesterase/thiol ester dehydrase-isomerase"/>
    <property type="match status" value="2"/>
</dbReference>
<organism evidence="5 6">
    <name type="scientific">Aspergillus terreus (strain NIH 2624 / FGSC A1156)</name>
    <dbReference type="NCBI Taxonomy" id="341663"/>
    <lineage>
        <taxon>Eukaryota</taxon>
        <taxon>Fungi</taxon>
        <taxon>Dikarya</taxon>
        <taxon>Ascomycota</taxon>
        <taxon>Pezizomycotina</taxon>
        <taxon>Eurotiomycetes</taxon>
        <taxon>Eurotiomycetidae</taxon>
        <taxon>Eurotiales</taxon>
        <taxon>Aspergillaceae</taxon>
        <taxon>Aspergillus</taxon>
        <taxon>Aspergillus subgen. Circumdati</taxon>
    </lineage>
</organism>
<dbReference type="InterPro" id="IPR042171">
    <property type="entry name" value="Acyl-CoA_hotdog"/>
</dbReference>
<dbReference type="PANTHER" id="PTHR11066">
    <property type="entry name" value="ACYL-COA THIOESTERASE"/>
    <property type="match status" value="1"/>
</dbReference>
<dbReference type="GO" id="GO:0005782">
    <property type="term" value="C:peroxisomal matrix"/>
    <property type="evidence" value="ECO:0007669"/>
    <property type="project" value="UniProtKB-SubCell"/>
</dbReference>
<dbReference type="CDD" id="cd03444">
    <property type="entry name" value="Thioesterase_II_repeat1"/>
    <property type="match status" value="1"/>
</dbReference>
<evidence type="ECO:0000256" key="2">
    <source>
        <dbReference type="ARBA" id="ARBA00022801"/>
    </source>
</evidence>
<dbReference type="CDD" id="cd03445">
    <property type="entry name" value="Thioesterase_II_repeat2"/>
    <property type="match status" value="1"/>
</dbReference>
<dbReference type="AlphaFoldDB" id="Q0C8Y9"/>